<feature type="compositionally biased region" description="Polar residues" evidence="1">
    <location>
        <begin position="250"/>
        <end position="260"/>
    </location>
</feature>
<accession>A0A0C3PDR5</accession>
<feature type="region of interest" description="Disordered" evidence="1">
    <location>
        <begin position="77"/>
        <end position="161"/>
    </location>
</feature>
<protein>
    <submittedName>
        <fullName evidence="2">Uncharacterized protein</fullName>
    </submittedName>
</protein>
<keyword evidence="3" id="KW-1185">Reference proteome</keyword>
<feature type="region of interest" description="Disordered" evidence="1">
    <location>
        <begin position="244"/>
        <end position="265"/>
    </location>
</feature>
<name>A0A0C3PDR5_PISTI</name>
<reference evidence="2 3" key="1">
    <citation type="submission" date="2014-04" db="EMBL/GenBank/DDBJ databases">
        <authorList>
            <consortium name="DOE Joint Genome Institute"/>
            <person name="Kuo A."/>
            <person name="Kohler A."/>
            <person name="Costa M.D."/>
            <person name="Nagy L.G."/>
            <person name="Floudas D."/>
            <person name="Copeland A."/>
            <person name="Barry K.W."/>
            <person name="Cichocki N."/>
            <person name="Veneault-Fourrey C."/>
            <person name="LaButti K."/>
            <person name="Lindquist E.A."/>
            <person name="Lipzen A."/>
            <person name="Lundell T."/>
            <person name="Morin E."/>
            <person name="Murat C."/>
            <person name="Sun H."/>
            <person name="Tunlid A."/>
            <person name="Henrissat B."/>
            <person name="Grigoriev I.V."/>
            <person name="Hibbett D.S."/>
            <person name="Martin F."/>
            <person name="Nordberg H.P."/>
            <person name="Cantor M.N."/>
            <person name="Hua S.X."/>
        </authorList>
    </citation>
    <scope>NUCLEOTIDE SEQUENCE [LARGE SCALE GENOMIC DNA]</scope>
    <source>
        <strain evidence="2 3">Marx 270</strain>
    </source>
</reference>
<organism evidence="2 3">
    <name type="scientific">Pisolithus tinctorius Marx 270</name>
    <dbReference type="NCBI Taxonomy" id="870435"/>
    <lineage>
        <taxon>Eukaryota</taxon>
        <taxon>Fungi</taxon>
        <taxon>Dikarya</taxon>
        <taxon>Basidiomycota</taxon>
        <taxon>Agaricomycotina</taxon>
        <taxon>Agaricomycetes</taxon>
        <taxon>Agaricomycetidae</taxon>
        <taxon>Boletales</taxon>
        <taxon>Sclerodermatineae</taxon>
        <taxon>Pisolithaceae</taxon>
        <taxon>Pisolithus</taxon>
    </lineage>
</organism>
<sequence length="395" mass="43170">MSMNKISIPKVHNANLCNMTEESMIQKNEVILVAIAIVDLQWPEGQHRFNIDNLFKDYQEWVEERAQLEAERLAKAPSMHTWGQAARGEGQDCTPEDTKGHPSRGAAHLTGEGSGSASKGKGKQKATSKEDELADDIDDDEGNGKGEPGPSTKGPHAAGDNEPCETCVQANLTCVREPELSCKWCRKAKCKCLHSQGIGRKQKNSGTIGEAGPSHKCVKLFMTLKVAPAESATKPAKKLTLKIPARKQQPDLTPTCSPSPELTPSPHDPLPTPHLFFCGATPTLGPSFKASSPLVNKPQASLPIDEPQIKTKPFFVTVTSLLNKPGDIKVPVQGNAPLVAETLEVESPCKQLTVNFIKCLQVLEVRAKDEEFELEMLARWVTHRIKTAWARQEEL</sequence>
<dbReference type="InParanoid" id="A0A0C3PDR5"/>
<feature type="compositionally biased region" description="Acidic residues" evidence="1">
    <location>
        <begin position="132"/>
        <end position="141"/>
    </location>
</feature>
<proteinExistence type="predicted"/>
<gene>
    <name evidence="2" type="ORF">M404DRAFT_24581</name>
</gene>
<reference evidence="3" key="2">
    <citation type="submission" date="2015-01" db="EMBL/GenBank/DDBJ databases">
        <title>Evolutionary Origins and Diversification of the Mycorrhizal Mutualists.</title>
        <authorList>
            <consortium name="DOE Joint Genome Institute"/>
            <consortium name="Mycorrhizal Genomics Consortium"/>
            <person name="Kohler A."/>
            <person name="Kuo A."/>
            <person name="Nagy L.G."/>
            <person name="Floudas D."/>
            <person name="Copeland A."/>
            <person name="Barry K.W."/>
            <person name="Cichocki N."/>
            <person name="Veneault-Fourrey C."/>
            <person name="LaButti K."/>
            <person name="Lindquist E.A."/>
            <person name="Lipzen A."/>
            <person name="Lundell T."/>
            <person name="Morin E."/>
            <person name="Murat C."/>
            <person name="Riley R."/>
            <person name="Ohm R."/>
            <person name="Sun H."/>
            <person name="Tunlid A."/>
            <person name="Henrissat B."/>
            <person name="Grigoriev I.V."/>
            <person name="Hibbett D.S."/>
            <person name="Martin F."/>
        </authorList>
    </citation>
    <scope>NUCLEOTIDE SEQUENCE [LARGE SCALE GENOMIC DNA]</scope>
    <source>
        <strain evidence="3">Marx 270</strain>
    </source>
</reference>
<evidence type="ECO:0000313" key="3">
    <source>
        <dbReference type="Proteomes" id="UP000054217"/>
    </source>
</evidence>
<dbReference type="EMBL" id="KN831963">
    <property type="protein sequence ID" value="KIO06296.1"/>
    <property type="molecule type" value="Genomic_DNA"/>
</dbReference>
<dbReference type="OrthoDB" id="10399752at2759"/>
<dbReference type="AlphaFoldDB" id="A0A0C3PDR5"/>
<dbReference type="Proteomes" id="UP000054217">
    <property type="component" value="Unassembled WGS sequence"/>
</dbReference>
<evidence type="ECO:0000313" key="2">
    <source>
        <dbReference type="EMBL" id="KIO06296.1"/>
    </source>
</evidence>
<evidence type="ECO:0000256" key="1">
    <source>
        <dbReference type="SAM" id="MobiDB-lite"/>
    </source>
</evidence>
<dbReference type="HOGENOM" id="CLU_035057_2_0_1"/>